<feature type="region of interest" description="Disordered" evidence="1">
    <location>
        <begin position="1"/>
        <end position="55"/>
    </location>
</feature>
<proteinExistence type="predicted"/>
<keyword evidence="9" id="KW-1185">Reference proteome</keyword>
<dbReference type="Pfam" id="PF24008">
    <property type="entry name" value="DUF7322"/>
    <property type="match status" value="1"/>
</dbReference>
<evidence type="ECO:0000313" key="9">
    <source>
        <dbReference type="Proteomes" id="UP000326865"/>
    </source>
</evidence>
<dbReference type="AlphaFoldDB" id="A0A5N5ULN3"/>
<keyword evidence="2" id="KW-0812">Transmembrane</keyword>
<feature type="domain" description="DUF7322" evidence="3">
    <location>
        <begin position="57"/>
        <end position="116"/>
    </location>
</feature>
<dbReference type="EMBL" id="QMDY01000005">
    <property type="protein sequence ID" value="KAB7517236.1"/>
    <property type="molecule type" value="Genomic_DNA"/>
</dbReference>
<accession>A0A5N5ULN3</accession>
<evidence type="ECO:0000256" key="1">
    <source>
        <dbReference type="SAM" id="MobiDB-lite"/>
    </source>
</evidence>
<evidence type="ECO:0000259" key="3">
    <source>
        <dbReference type="Pfam" id="PF24008"/>
    </source>
</evidence>
<gene>
    <name evidence="4" type="ORF">DM867_09720</name>
    <name evidence="6" type="ORF">DMP03_04020</name>
    <name evidence="5" type="ORF">DP108_09465</name>
</gene>
<dbReference type="EMBL" id="QJOW01000001">
    <property type="protein sequence ID" value="KAB7518532.1"/>
    <property type="molecule type" value="Genomic_DNA"/>
</dbReference>
<dbReference type="Proteomes" id="UP000326865">
    <property type="component" value="Unassembled WGS sequence"/>
</dbReference>
<dbReference type="RefSeq" id="WP_152119416.1">
    <property type="nucleotide sequence ID" value="NZ_QJOW01000001.1"/>
</dbReference>
<reference evidence="7 8" key="1">
    <citation type="submission" date="2019-10" db="EMBL/GenBank/DDBJ databases">
        <title>Unraveling microbial dark matter from salterns through culturing: the case of the genus Halosegnis.</title>
        <authorList>
            <person name="Duran-Viseras A."/>
            <person name="Andrei A.-S."/>
            <person name="Vera-Gargallo B."/>
            <person name="Ghai R."/>
            <person name="Sanchez-Porro C."/>
            <person name="Ventosa A."/>
        </authorList>
    </citation>
    <scope>NUCLEOTIDE SEQUENCE [LARGE SCALE GENOMIC DNA]</scope>
    <source>
        <strain evidence="6 8">F17-44</strain>
        <strain evidence="4 9">F18-79</strain>
        <strain evidence="5 7">F19-13</strain>
    </source>
</reference>
<feature type="compositionally biased region" description="Basic and acidic residues" evidence="1">
    <location>
        <begin position="1"/>
        <end position="14"/>
    </location>
</feature>
<name>A0A5N5ULN3_9EURY</name>
<evidence type="ECO:0000313" key="4">
    <source>
        <dbReference type="EMBL" id="KAB7513253.1"/>
    </source>
</evidence>
<dbReference type="EMBL" id="QKKZ01000004">
    <property type="protein sequence ID" value="KAB7513253.1"/>
    <property type="molecule type" value="Genomic_DNA"/>
</dbReference>
<keyword evidence="2" id="KW-0472">Membrane</keyword>
<accession>A0A5N5UEV8</accession>
<feature type="transmembrane region" description="Helical" evidence="2">
    <location>
        <begin position="96"/>
        <end position="115"/>
    </location>
</feature>
<dbReference type="OrthoDB" id="170744at2157"/>
<evidence type="ECO:0000313" key="8">
    <source>
        <dbReference type="Proteomes" id="UP000326302"/>
    </source>
</evidence>
<keyword evidence="2" id="KW-1133">Transmembrane helix</keyword>
<feature type="transmembrane region" description="Helical" evidence="2">
    <location>
        <begin position="67"/>
        <end position="90"/>
    </location>
</feature>
<feature type="compositionally biased region" description="Acidic residues" evidence="1">
    <location>
        <begin position="15"/>
        <end position="29"/>
    </location>
</feature>
<accession>A0A5N5U3X2</accession>
<dbReference type="InterPro" id="IPR055746">
    <property type="entry name" value="DUF7322"/>
</dbReference>
<organism evidence="6 8">
    <name type="scientific">Halosegnis rubeus</name>
    <dbReference type="NCBI Taxonomy" id="2212850"/>
    <lineage>
        <taxon>Archaea</taxon>
        <taxon>Methanobacteriati</taxon>
        <taxon>Methanobacteriota</taxon>
        <taxon>Stenosarchaea group</taxon>
        <taxon>Halobacteria</taxon>
        <taxon>Halobacteriales</taxon>
        <taxon>Natronomonadaceae</taxon>
        <taxon>Halosegnis</taxon>
    </lineage>
</organism>
<evidence type="ECO:0000313" key="5">
    <source>
        <dbReference type="EMBL" id="KAB7517236.1"/>
    </source>
</evidence>
<dbReference type="Proteomes" id="UP000326302">
    <property type="component" value="Unassembled WGS sequence"/>
</dbReference>
<evidence type="ECO:0000256" key="2">
    <source>
        <dbReference type="SAM" id="Phobius"/>
    </source>
</evidence>
<evidence type="ECO:0000313" key="6">
    <source>
        <dbReference type="EMBL" id="KAB7518532.1"/>
    </source>
</evidence>
<protein>
    <recommendedName>
        <fullName evidence="3">DUF7322 domain-containing protein</fullName>
    </recommendedName>
</protein>
<sequence>MSDERDAIEQRMEDFADSDGTEHEPEEFDPASLGPDIPSIETGESAGASADADEMAADVDEELARGFFSAVLLANLGLFALALGALLAYFRGQYTLGGGAMLVGTVALVRTYWLVRKHGGSG</sequence>
<dbReference type="Proteomes" id="UP000326207">
    <property type="component" value="Unassembled WGS sequence"/>
</dbReference>
<evidence type="ECO:0000313" key="7">
    <source>
        <dbReference type="Proteomes" id="UP000326207"/>
    </source>
</evidence>
<comment type="caution">
    <text evidence="6">The sequence shown here is derived from an EMBL/GenBank/DDBJ whole genome shotgun (WGS) entry which is preliminary data.</text>
</comment>